<feature type="transmembrane region" description="Helical" evidence="6">
    <location>
        <begin position="156"/>
        <end position="177"/>
    </location>
</feature>
<feature type="compositionally biased region" description="Polar residues" evidence="5">
    <location>
        <begin position="498"/>
        <end position="509"/>
    </location>
</feature>
<feature type="region of interest" description="Disordered" evidence="5">
    <location>
        <begin position="498"/>
        <end position="518"/>
    </location>
</feature>
<feature type="transmembrane region" description="Helical" evidence="6">
    <location>
        <begin position="301"/>
        <end position="318"/>
    </location>
</feature>
<feature type="transmembrane region" description="Helical" evidence="6">
    <location>
        <begin position="275"/>
        <end position="295"/>
    </location>
</feature>
<feature type="transmembrane region" description="Helical" evidence="6">
    <location>
        <begin position="475"/>
        <end position="494"/>
    </location>
</feature>
<feature type="transmembrane region" description="Helical" evidence="6">
    <location>
        <begin position="451"/>
        <end position="469"/>
    </location>
</feature>
<evidence type="ECO:0000256" key="4">
    <source>
        <dbReference type="ARBA" id="ARBA00023136"/>
    </source>
</evidence>
<keyword evidence="8" id="KW-0436">Ligase</keyword>
<evidence type="ECO:0000259" key="7">
    <source>
        <dbReference type="Pfam" id="PF04932"/>
    </source>
</evidence>
<feature type="transmembrane region" description="Helical" evidence="6">
    <location>
        <begin position="100"/>
        <end position="118"/>
    </location>
</feature>
<dbReference type="InterPro" id="IPR051533">
    <property type="entry name" value="WaaL-like"/>
</dbReference>
<dbReference type="EMBL" id="JBHLWM010000008">
    <property type="protein sequence ID" value="MFC0242377.1"/>
    <property type="molecule type" value="Genomic_DNA"/>
</dbReference>
<comment type="caution">
    <text evidence="8">The sequence shown here is derived from an EMBL/GenBank/DDBJ whole genome shotgun (WGS) entry which is preliminary data.</text>
</comment>
<gene>
    <name evidence="8" type="ORF">ACFFJ6_17940</name>
</gene>
<keyword evidence="9" id="KW-1185">Reference proteome</keyword>
<evidence type="ECO:0000256" key="2">
    <source>
        <dbReference type="ARBA" id="ARBA00022692"/>
    </source>
</evidence>
<feature type="transmembrane region" description="Helical" evidence="6">
    <location>
        <begin position="327"/>
        <end position="347"/>
    </location>
</feature>
<feature type="transmembrane region" description="Helical" evidence="6">
    <location>
        <begin position="235"/>
        <end position="254"/>
    </location>
</feature>
<evidence type="ECO:0000256" key="5">
    <source>
        <dbReference type="SAM" id="MobiDB-lite"/>
    </source>
</evidence>
<evidence type="ECO:0000313" key="8">
    <source>
        <dbReference type="EMBL" id="MFC0242377.1"/>
    </source>
</evidence>
<dbReference type="InterPro" id="IPR007016">
    <property type="entry name" value="O-antigen_ligase-rel_domated"/>
</dbReference>
<feature type="transmembrane region" description="Helical" evidence="6">
    <location>
        <begin position="75"/>
        <end position="93"/>
    </location>
</feature>
<evidence type="ECO:0000256" key="3">
    <source>
        <dbReference type="ARBA" id="ARBA00022989"/>
    </source>
</evidence>
<comment type="subcellular location">
    <subcellularLocation>
        <location evidence="1">Membrane</location>
        <topology evidence="1">Multi-pass membrane protein</topology>
    </subcellularLocation>
</comment>
<name>A0ABV6EW75_9BRAD</name>
<protein>
    <submittedName>
        <fullName evidence="8">O-antigen ligase family protein</fullName>
    </submittedName>
</protein>
<dbReference type="GO" id="GO:0016874">
    <property type="term" value="F:ligase activity"/>
    <property type="evidence" value="ECO:0007669"/>
    <property type="project" value="UniProtKB-KW"/>
</dbReference>
<evidence type="ECO:0000256" key="1">
    <source>
        <dbReference type="ARBA" id="ARBA00004141"/>
    </source>
</evidence>
<keyword evidence="4 6" id="KW-0472">Membrane</keyword>
<feature type="transmembrane region" description="Helical" evidence="6">
    <location>
        <begin position="184"/>
        <end position="204"/>
    </location>
</feature>
<proteinExistence type="predicted"/>
<dbReference type="Pfam" id="PF04932">
    <property type="entry name" value="Wzy_C"/>
    <property type="match status" value="1"/>
</dbReference>
<feature type="transmembrane region" description="Helical" evidence="6">
    <location>
        <begin position="47"/>
        <end position="69"/>
    </location>
</feature>
<dbReference type="Proteomes" id="UP001589775">
    <property type="component" value="Unassembled WGS sequence"/>
</dbReference>
<evidence type="ECO:0000313" key="9">
    <source>
        <dbReference type="Proteomes" id="UP001589775"/>
    </source>
</evidence>
<keyword evidence="2 6" id="KW-0812">Transmembrane</keyword>
<dbReference type="RefSeq" id="WP_378390299.1">
    <property type="nucleotide sequence ID" value="NZ_JBHLWM010000008.1"/>
</dbReference>
<sequence>MPISGFTHSPAGSTRRGSHRSRSSRFADRAAPIVAALRTTRRLFQSVFAGNGIPGAILLLVVATAPFPFGSADDIQVAFWCICLSLCLLMVTLREASAAQLWLLSGIGMIVIGYVFVLHEQLSDTPWLAPYHPIWKQASAVLGTQLPPSASIVRHAAFFALGAPLANILSLSIGLAVGGNRRFAWLLVKVLAWSGACYALYGLLQQLIEPQMILWREKVAYVGSVTSTFVNRNTAACYFGSCTVLWMLLILVKIRRRLPGRRLVWRHLRADLRLIPPREIAIDLAAFAVCLVAMFMTGSRAGVALSLLTMVVAFSIFIRRDLPARSGIWLSLGTGTLIAIGVLQFLGGRVNSRFETRDLVDAGRLEAWKSTLRIIGDNPWFGTGMGTFTSSFPAYRSPNISIQGFWNAAHSTPLELASEIGLPLALLVATGWLVMLIVYARGVLYRSRDAVLPLAAAAIASLALLHSSVDFSLQIPGYSIPFFALFGVGLAQSFSSSLRADPTSGNQDAENAASIGAD</sequence>
<accession>A0ABV6EW75</accession>
<feature type="transmembrane region" description="Helical" evidence="6">
    <location>
        <begin position="420"/>
        <end position="439"/>
    </location>
</feature>
<feature type="region of interest" description="Disordered" evidence="5">
    <location>
        <begin position="1"/>
        <end position="25"/>
    </location>
</feature>
<dbReference type="PANTHER" id="PTHR37422:SF23">
    <property type="entry name" value="TEICHURONIC ACID BIOSYNTHESIS PROTEIN TUAE"/>
    <property type="match status" value="1"/>
</dbReference>
<feature type="domain" description="O-antigen ligase-related" evidence="7">
    <location>
        <begin position="285"/>
        <end position="428"/>
    </location>
</feature>
<keyword evidence="3 6" id="KW-1133">Transmembrane helix</keyword>
<evidence type="ECO:0000256" key="6">
    <source>
        <dbReference type="SAM" id="Phobius"/>
    </source>
</evidence>
<feature type="compositionally biased region" description="Polar residues" evidence="5">
    <location>
        <begin position="1"/>
        <end position="12"/>
    </location>
</feature>
<reference evidence="8 9" key="1">
    <citation type="submission" date="2024-09" db="EMBL/GenBank/DDBJ databases">
        <authorList>
            <person name="Sun Q."/>
            <person name="Mori K."/>
        </authorList>
    </citation>
    <scope>NUCLEOTIDE SEQUENCE [LARGE SCALE GENOMIC DNA]</scope>
    <source>
        <strain evidence="8 9">KCTC 23279</strain>
    </source>
</reference>
<dbReference type="PANTHER" id="PTHR37422">
    <property type="entry name" value="TEICHURONIC ACID BIOSYNTHESIS PROTEIN TUAE"/>
    <property type="match status" value="1"/>
</dbReference>
<organism evidence="8 9">
    <name type="scientific">Rhodopseudomonas telluris</name>
    <dbReference type="NCBI Taxonomy" id="644215"/>
    <lineage>
        <taxon>Bacteria</taxon>
        <taxon>Pseudomonadati</taxon>
        <taxon>Pseudomonadota</taxon>
        <taxon>Alphaproteobacteria</taxon>
        <taxon>Hyphomicrobiales</taxon>
        <taxon>Nitrobacteraceae</taxon>
        <taxon>Rhodopseudomonas</taxon>
    </lineage>
</organism>